<accession>A0AAX4HSM3</accession>
<dbReference type="RefSeq" id="WP_321397927.1">
    <property type="nucleotide sequence ID" value="NZ_CP139487.1"/>
</dbReference>
<dbReference type="AlphaFoldDB" id="A0AAX4HSM3"/>
<keyword evidence="2" id="KW-1185">Reference proteome</keyword>
<dbReference type="KEGG" id="psti:SOO65_05055"/>
<organism evidence="1 2">
    <name type="scientific">Peredibacter starrii</name>
    <dbReference type="NCBI Taxonomy" id="28202"/>
    <lineage>
        <taxon>Bacteria</taxon>
        <taxon>Pseudomonadati</taxon>
        <taxon>Bdellovibrionota</taxon>
        <taxon>Bacteriovoracia</taxon>
        <taxon>Bacteriovoracales</taxon>
        <taxon>Bacteriovoracaceae</taxon>
        <taxon>Peredibacter</taxon>
    </lineage>
</organism>
<dbReference type="EMBL" id="CP139487">
    <property type="protein sequence ID" value="WPU66108.1"/>
    <property type="molecule type" value="Genomic_DNA"/>
</dbReference>
<evidence type="ECO:0000313" key="2">
    <source>
        <dbReference type="Proteomes" id="UP001324634"/>
    </source>
</evidence>
<protein>
    <submittedName>
        <fullName evidence="1">Uncharacterized protein</fullName>
    </submittedName>
</protein>
<reference evidence="1 2" key="1">
    <citation type="submission" date="2023-11" db="EMBL/GenBank/DDBJ databases">
        <title>Peredibacter starrii A3.12.</title>
        <authorList>
            <person name="Mitchell R.J."/>
        </authorList>
    </citation>
    <scope>NUCLEOTIDE SEQUENCE [LARGE SCALE GENOMIC DNA]</scope>
    <source>
        <strain evidence="1 2">A3.12</strain>
    </source>
</reference>
<dbReference type="Proteomes" id="UP001324634">
    <property type="component" value="Chromosome"/>
</dbReference>
<sequence>MSDIRKEVTPLTTGIIWLTKEEVTPQNSYYEDVDYLLDGLLTANLRAANGVTSRVVVGKNFGRSLYVMIVKELKTAELESYLSLFKNDLTTENDVLVIDEVEGFDNLRKQVGKLSSHLRIIQ</sequence>
<name>A0AAX4HSM3_9BACT</name>
<evidence type="ECO:0000313" key="1">
    <source>
        <dbReference type="EMBL" id="WPU66108.1"/>
    </source>
</evidence>
<gene>
    <name evidence="1" type="ORF">SOO65_05055</name>
</gene>
<proteinExistence type="predicted"/>